<dbReference type="STRING" id="580166.AUP43_03675"/>
<dbReference type="InterPro" id="IPR050091">
    <property type="entry name" value="PKS_NRPS_Biosynth_Enz"/>
</dbReference>
<dbReference type="InterPro" id="IPR014043">
    <property type="entry name" value="Acyl_transferase_dom"/>
</dbReference>
<dbReference type="InterPro" id="IPR009081">
    <property type="entry name" value="PP-bd_ACP"/>
</dbReference>
<dbReference type="InterPro" id="IPR020806">
    <property type="entry name" value="PKS_PP-bd"/>
</dbReference>
<evidence type="ECO:0000256" key="1">
    <source>
        <dbReference type="ARBA" id="ARBA00022450"/>
    </source>
</evidence>
<dbReference type="PANTHER" id="PTHR43775">
    <property type="entry name" value="FATTY ACID SYNTHASE"/>
    <property type="match status" value="1"/>
</dbReference>
<dbReference type="SUPFAM" id="SSF55048">
    <property type="entry name" value="Probable ACP-binding domain of malonyl-CoA ACP transacylase"/>
    <property type="match status" value="1"/>
</dbReference>
<dbReference type="Gene3D" id="3.30.70.3290">
    <property type="match status" value="1"/>
</dbReference>
<dbReference type="Pfam" id="PF02801">
    <property type="entry name" value="Ketoacyl-synt_C"/>
    <property type="match status" value="1"/>
</dbReference>
<dbReference type="InterPro" id="IPR020845">
    <property type="entry name" value="AMP-binding_CS"/>
</dbReference>
<dbReference type="InterPro" id="IPR016039">
    <property type="entry name" value="Thiolase-like"/>
</dbReference>
<feature type="compositionally biased region" description="Low complexity" evidence="4">
    <location>
        <begin position="2109"/>
        <end position="2120"/>
    </location>
</feature>
<evidence type="ECO:0000259" key="6">
    <source>
        <dbReference type="PROSITE" id="PS52004"/>
    </source>
</evidence>
<dbReference type="InterPro" id="IPR014031">
    <property type="entry name" value="Ketoacyl_synth_C"/>
</dbReference>
<dbReference type="Pfam" id="PF00109">
    <property type="entry name" value="ketoacyl-synt"/>
    <property type="match status" value="1"/>
</dbReference>
<dbReference type="Gene3D" id="3.40.47.10">
    <property type="match status" value="1"/>
</dbReference>
<dbReference type="Gene3D" id="3.40.50.12780">
    <property type="entry name" value="N-terminal domain of ligase-like"/>
    <property type="match status" value="1"/>
</dbReference>
<dbReference type="InterPro" id="IPR045851">
    <property type="entry name" value="AMP-bd_C_sf"/>
</dbReference>
<evidence type="ECO:0000259" key="5">
    <source>
        <dbReference type="PROSITE" id="PS50075"/>
    </source>
</evidence>
<dbReference type="SUPFAM" id="SSF53901">
    <property type="entry name" value="Thiolase-like"/>
    <property type="match status" value="1"/>
</dbReference>
<dbReference type="PROSITE" id="PS00606">
    <property type="entry name" value="KS3_1"/>
    <property type="match status" value="1"/>
</dbReference>
<dbReference type="InterPro" id="IPR001227">
    <property type="entry name" value="Ac_transferase_dom_sf"/>
</dbReference>
<dbReference type="InterPro" id="IPR036736">
    <property type="entry name" value="ACP-like_sf"/>
</dbReference>
<feature type="domain" description="Carrier" evidence="5">
    <location>
        <begin position="2023"/>
        <end position="2098"/>
    </location>
</feature>
<dbReference type="SUPFAM" id="SSF52777">
    <property type="entry name" value="CoA-dependent acyltransferases"/>
    <property type="match status" value="2"/>
</dbReference>
<sequence length="2132" mass="224359">MDSPDHRADRGSALTAPQAGMWLDGAGDPVSAKYTIGNYVRLVGDLDVEALCRALTQTDAESDCAQLRFGQHDGLPFQYLAEKAAPTDFAVIDLRHAPDPAAAARLEMEAFRRRPFDKGAGPLCGHRLLRLGPDEHWWFRSYSHLITDGLSSHILAERTAQIYNASKRGEAPPDAWFGRYTDFIAEEEAYPGSAAYERDVAYWRERLANAEPASRFKPGAGATSTEIAEFLARLDAGRIAGLQALAERSKASLAALAMALYYLLLGRMAGTQRPTALTPFGNRIGRQERSTPGAFAFALPFTVDLAGKHDIGDLAREIFGQLRRDMRHMRLAPIRMRAALGGSSRPDADGAGVNIIGVVPPLAFDGLSASVVNFYTGLASDISLIFVGEELGDGGTGAYLHWRYNPALYTRAEVARIAARFEHLLDRVLANPDQPLADLTLTPEAEIATIRRWEAGPAIPPDMQAPLLPARIADVMRRFPDHVAVIADDGTETHYGQLDRLASAISRNLLEAGVQRGDLVGLGCLPGPALVAGLIALWRRGAAAVMLDPVLPIARRRAMAETIDVRLVLCDAATLWPDADRGAIQAVDLTGWMTEAAGRTAGEEPAGEGVEPADDDIAIVFHTAGSTGQPKPVAVPHGALCRKVVSVAGHYSLGSADAGDPETVVLSPAMGFDPWIQELGMALITGARLWTMRRETLLDGHRFWNEATRHGATYINLTPTAMESLIDSAPLDGGHAVRHVVLGGEIFSPGLAARLRAVLGDAALWNGYGPTETVVDITAYRLPHRFSDDRVPIGPVSPGGLVRVIGPDGRRAPIGMQGELYLGGACVSLGYIGMPEATAAAFLPDPVGEVEGVFYRSGDLASWGEDGALTYRGRNDSQVKVRGQRIELGEVESNLRRLPGIAQAAVLHVGDAHGGHLRAFVTRAPDGGGDIAPASIRLALARTLPEAAIPSIAVLESLPYLPSGKIDRAALAALPEQAAAAAAPARALPGFSAREHQVQQAVAAVWRELIGAGEIDPQANLFDIGAHSLLVLRAQGRLGRIAGREVSAVEIFEHPSIAAFARYLTHGSNIAAPAAAPGAASGAAPGAAGQPQAVERPGAIAIIGMGMRLPGADNRADFWALLEAGRDCVRDIDAARLRAFGVDPSLLQDPGFVARHGLLEDIDGFDPIPFGMTSADALETDPQQRLLLETALTALEDASCDPARDGPVGVYVGVGFPTCLLDALAPQRTGNTLDMARYALALGNDKDHAATRLAYKLNLTGPAIAAGTACSTGLVNVASAVQALRAGQCRVALAGGAAFGTGVTGGYRYAEGGIGSRSGICRPFDSQADGVVGGSGAAIVALKRLEDALADGDTVHAVILGVGLSNDGARKAAFTAPSVEGQAAALSAALADAGVAPGSVRFIEAHGTATSLGDPIEVAALNKVYGPRQERPIWLGSLKGNMGHLDTAAGIAGLLKAVLALQHRLVPPSCNFQQPNPRIPFDQGPFQVADRPVPLDADETPLRAGVSSFGVGGTNAHVILEAAPPRPNAAAAAALAKPQILVFSAASEKPLDALLRLTADALGGDLASAGLTDIAFSLRARRRYPHRVAILARDTAEAVAALRAPDHPGHIRAIAAKSTPPVAFLFPGQGSQSPGMAAALYRDDAAIRDRIDRACAAVTAMGGPVDLHDLLLTDRRDADSVARMARTEIAQPALFIVSYAIAERLMAYGVRPTALAGHSIGEYAAACLAEVMSFDDALRLVTLRGRLMGQSGPGAMLALPATEPEVVELLSAVAPTLSLAAVNGPRQCVVAGQPEEIDALEAHLRAIGKPGQRLTVSHAFHSATMEPILEAFRAEAAKTALYAPAIPLQSNLTGDWLSDANARSPDYWTRHLRHSVRFADNMNSLLARFPDSLAIECGAGRTASRLAQINGLAGDRAVASQPFDRTQPAMDGETALLQAVSRLWAQGVEPDWSSMAPAGERRRIPLPTYPFDRKRFWPEVFQRDAAQPEAARNGAAHGHLSATLQFSAANDAALGAGQQAGEQPTRDTLETVISVWYRLFGDTTIGAHDDFLERGGDSLLAVRIASILSAELGTDIPVAELFEGRTPAEMAARIDARFARSATPPIGAAPAGGAIDRPAAVGEGKPRERGVL</sequence>
<dbReference type="Proteomes" id="UP000076400">
    <property type="component" value="Unassembled WGS sequence"/>
</dbReference>
<evidence type="ECO:0000256" key="4">
    <source>
        <dbReference type="SAM" id="MobiDB-lite"/>
    </source>
</evidence>
<keyword evidence="2" id="KW-0597">Phosphoprotein</keyword>
<dbReference type="CDD" id="cd00833">
    <property type="entry name" value="PKS"/>
    <property type="match status" value="1"/>
</dbReference>
<feature type="domain" description="Carrier" evidence="5">
    <location>
        <begin position="993"/>
        <end position="1068"/>
    </location>
</feature>
<dbReference type="GO" id="GO:0006633">
    <property type="term" value="P:fatty acid biosynthetic process"/>
    <property type="evidence" value="ECO:0007669"/>
    <property type="project" value="InterPro"/>
</dbReference>
<dbReference type="SMART" id="SM00825">
    <property type="entry name" value="PKS_KS"/>
    <property type="match status" value="1"/>
</dbReference>
<dbReference type="InterPro" id="IPR014030">
    <property type="entry name" value="Ketoacyl_synth_N"/>
</dbReference>
<dbReference type="SUPFAM" id="SSF56801">
    <property type="entry name" value="Acetyl-CoA synthetase-like"/>
    <property type="match status" value="1"/>
</dbReference>
<dbReference type="CDD" id="cd05930">
    <property type="entry name" value="A_NRPS"/>
    <property type="match status" value="1"/>
</dbReference>
<comment type="caution">
    <text evidence="7">The sequence shown here is derived from an EMBL/GenBank/DDBJ whole genome shotgun (WGS) entry which is preliminary data.</text>
</comment>
<dbReference type="Pfam" id="PF00698">
    <property type="entry name" value="Acyl_transf_1"/>
    <property type="match status" value="1"/>
</dbReference>
<dbReference type="InterPro" id="IPR016035">
    <property type="entry name" value="Acyl_Trfase/lysoPLipase"/>
</dbReference>
<dbReference type="Gene3D" id="3.30.559.30">
    <property type="entry name" value="Nonribosomal peptide synthetase, condensation domain"/>
    <property type="match status" value="1"/>
</dbReference>
<dbReference type="Pfam" id="PF00501">
    <property type="entry name" value="AMP-binding"/>
    <property type="match status" value="1"/>
</dbReference>
<gene>
    <name evidence="7" type="ORF">AUP43_03675</name>
</gene>
<dbReference type="Pfam" id="PF16197">
    <property type="entry name" value="KAsynt_C_assoc"/>
    <property type="match status" value="1"/>
</dbReference>
<dbReference type="GO" id="GO:0004312">
    <property type="term" value="F:fatty acid synthase activity"/>
    <property type="evidence" value="ECO:0007669"/>
    <property type="project" value="TreeGrafter"/>
</dbReference>
<dbReference type="SUPFAM" id="SSF52151">
    <property type="entry name" value="FabD/lysophospholipase-like"/>
    <property type="match status" value="1"/>
</dbReference>
<feature type="region of interest" description="Disordered" evidence="4">
    <location>
        <begin position="2109"/>
        <end position="2132"/>
    </location>
</feature>
<evidence type="ECO:0000256" key="2">
    <source>
        <dbReference type="ARBA" id="ARBA00022553"/>
    </source>
</evidence>
<dbReference type="GO" id="GO:0071770">
    <property type="term" value="P:DIM/DIP cell wall layer assembly"/>
    <property type="evidence" value="ECO:0007669"/>
    <property type="project" value="TreeGrafter"/>
</dbReference>
<dbReference type="OrthoDB" id="9778690at2"/>
<dbReference type="InterPro" id="IPR001242">
    <property type="entry name" value="Condensation_dom"/>
</dbReference>
<keyword evidence="1" id="KW-0596">Phosphopantetheine</keyword>
<dbReference type="InterPro" id="IPR023213">
    <property type="entry name" value="CAT-like_dom_sf"/>
</dbReference>
<dbReference type="InterPro" id="IPR016036">
    <property type="entry name" value="Malonyl_transacylase_ACP-bd"/>
</dbReference>
<dbReference type="Pfam" id="PF00550">
    <property type="entry name" value="PP-binding"/>
    <property type="match status" value="2"/>
</dbReference>
<dbReference type="Gene3D" id="1.10.1200.10">
    <property type="entry name" value="ACP-like"/>
    <property type="match status" value="2"/>
</dbReference>
<dbReference type="InterPro" id="IPR018201">
    <property type="entry name" value="Ketoacyl_synth_AS"/>
</dbReference>
<dbReference type="Gene3D" id="3.30.300.30">
    <property type="match status" value="1"/>
</dbReference>
<dbReference type="SUPFAM" id="SSF47336">
    <property type="entry name" value="ACP-like"/>
    <property type="match status" value="2"/>
</dbReference>
<protein>
    <recommendedName>
        <fullName evidence="9">Non-ribosomal peptide synthetase</fullName>
    </recommendedName>
</protein>
<dbReference type="Gene3D" id="3.30.559.10">
    <property type="entry name" value="Chloramphenicol acetyltransferase-like domain"/>
    <property type="match status" value="1"/>
</dbReference>
<dbReference type="EMBL" id="LPXN01000160">
    <property type="protein sequence ID" value="KZD01049.1"/>
    <property type="molecule type" value="Genomic_DNA"/>
</dbReference>
<dbReference type="PROSITE" id="PS52004">
    <property type="entry name" value="KS3_2"/>
    <property type="match status" value="1"/>
</dbReference>
<feature type="domain" description="Ketosynthase family 3 (KS3)" evidence="6">
    <location>
        <begin position="1097"/>
        <end position="1522"/>
    </location>
</feature>
<dbReference type="GO" id="GO:0005886">
    <property type="term" value="C:plasma membrane"/>
    <property type="evidence" value="ECO:0007669"/>
    <property type="project" value="TreeGrafter"/>
</dbReference>
<dbReference type="Pfam" id="PF00668">
    <property type="entry name" value="Condensation"/>
    <property type="match status" value="1"/>
</dbReference>
<dbReference type="GO" id="GO:0005737">
    <property type="term" value="C:cytoplasm"/>
    <property type="evidence" value="ECO:0007669"/>
    <property type="project" value="TreeGrafter"/>
</dbReference>
<accession>A0A154VI50</accession>
<dbReference type="PROSITE" id="PS50075">
    <property type="entry name" value="CARRIER"/>
    <property type="match status" value="2"/>
</dbReference>
<name>A0A154VI50_9PROT</name>
<dbReference type="InterPro" id="IPR042099">
    <property type="entry name" value="ANL_N_sf"/>
</dbReference>
<dbReference type="PROSITE" id="PS00455">
    <property type="entry name" value="AMP_BINDING"/>
    <property type="match status" value="1"/>
</dbReference>
<proteinExistence type="predicted"/>
<dbReference type="GO" id="GO:0031177">
    <property type="term" value="F:phosphopantetheine binding"/>
    <property type="evidence" value="ECO:0007669"/>
    <property type="project" value="InterPro"/>
</dbReference>
<keyword evidence="8" id="KW-1185">Reference proteome</keyword>
<organism evidence="7 8">
    <name type="scientific">Oceanibaculum pacificum</name>
    <dbReference type="NCBI Taxonomy" id="580166"/>
    <lineage>
        <taxon>Bacteria</taxon>
        <taxon>Pseudomonadati</taxon>
        <taxon>Pseudomonadota</taxon>
        <taxon>Alphaproteobacteria</taxon>
        <taxon>Rhodospirillales</taxon>
        <taxon>Oceanibaculaceae</taxon>
        <taxon>Oceanibaculum</taxon>
    </lineage>
</organism>
<evidence type="ECO:0008006" key="9">
    <source>
        <dbReference type="Google" id="ProtNLM"/>
    </source>
</evidence>
<dbReference type="SMART" id="SM00827">
    <property type="entry name" value="PKS_AT"/>
    <property type="match status" value="1"/>
</dbReference>
<dbReference type="InterPro" id="IPR032821">
    <property type="entry name" value="PKS_assoc"/>
</dbReference>
<dbReference type="InterPro" id="IPR000873">
    <property type="entry name" value="AMP-dep_synth/lig_dom"/>
</dbReference>
<keyword evidence="3" id="KW-0808">Transferase</keyword>
<evidence type="ECO:0000256" key="3">
    <source>
        <dbReference type="ARBA" id="ARBA00022679"/>
    </source>
</evidence>
<dbReference type="GO" id="GO:0004315">
    <property type="term" value="F:3-oxoacyl-[acyl-carrier-protein] synthase activity"/>
    <property type="evidence" value="ECO:0007669"/>
    <property type="project" value="InterPro"/>
</dbReference>
<dbReference type="RefSeq" id="WP_067559873.1">
    <property type="nucleotide sequence ID" value="NZ_LPXN01000160.1"/>
</dbReference>
<dbReference type="SMART" id="SM00823">
    <property type="entry name" value="PKS_PP"/>
    <property type="match status" value="2"/>
</dbReference>
<reference evidence="7 8" key="1">
    <citation type="submission" date="2015-12" db="EMBL/GenBank/DDBJ databases">
        <title>Genome sequence of Oceanibaculum pacificum MCCC 1A02656.</title>
        <authorList>
            <person name="Lu L."/>
            <person name="Lai Q."/>
            <person name="Shao Z."/>
            <person name="Qian P."/>
        </authorList>
    </citation>
    <scope>NUCLEOTIDE SEQUENCE [LARGE SCALE GENOMIC DNA]</scope>
    <source>
        <strain evidence="7 8">MCCC 1A02656</strain>
    </source>
</reference>
<dbReference type="InterPro" id="IPR020841">
    <property type="entry name" value="PKS_Beta-ketoAc_synthase_dom"/>
</dbReference>
<dbReference type="Gene3D" id="3.40.366.10">
    <property type="entry name" value="Malonyl-Coenzyme A Acyl Carrier Protein, domain 2"/>
    <property type="match status" value="1"/>
</dbReference>
<dbReference type="PANTHER" id="PTHR43775:SF37">
    <property type="entry name" value="SI:DKEY-61P9.11"/>
    <property type="match status" value="1"/>
</dbReference>
<evidence type="ECO:0000313" key="7">
    <source>
        <dbReference type="EMBL" id="KZD01049.1"/>
    </source>
</evidence>
<evidence type="ECO:0000313" key="8">
    <source>
        <dbReference type="Proteomes" id="UP000076400"/>
    </source>
</evidence>